<dbReference type="PRINTS" id="PR00455">
    <property type="entry name" value="HTHTETR"/>
</dbReference>
<proteinExistence type="predicted"/>
<dbReference type="Proteomes" id="UP001143474">
    <property type="component" value="Unassembled WGS sequence"/>
</dbReference>
<protein>
    <submittedName>
        <fullName evidence="6">TetR family transcriptional regulator</fullName>
    </submittedName>
</protein>
<dbReference type="InterPro" id="IPR050109">
    <property type="entry name" value="HTH-type_TetR-like_transc_reg"/>
</dbReference>
<feature type="DNA-binding region" description="H-T-H motif" evidence="4">
    <location>
        <begin position="23"/>
        <end position="42"/>
    </location>
</feature>
<evidence type="ECO:0000256" key="3">
    <source>
        <dbReference type="ARBA" id="ARBA00023163"/>
    </source>
</evidence>
<dbReference type="Pfam" id="PF00440">
    <property type="entry name" value="TetR_N"/>
    <property type="match status" value="1"/>
</dbReference>
<reference evidence="6" key="1">
    <citation type="journal article" date="2014" name="Int. J. Syst. Evol. Microbiol.">
        <title>Complete genome sequence of Corynebacterium casei LMG S-19264T (=DSM 44701T), isolated from a smear-ripened cheese.</title>
        <authorList>
            <consortium name="US DOE Joint Genome Institute (JGI-PGF)"/>
            <person name="Walter F."/>
            <person name="Albersmeier A."/>
            <person name="Kalinowski J."/>
            <person name="Ruckert C."/>
        </authorList>
    </citation>
    <scope>NUCLEOTIDE SEQUENCE</scope>
    <source>
        <strain evidence="6">VKM Ac-2007</strain>
    </source>
</reference>
<dbReference type="Gene3D" id="1.10.357.10">
    <property type="entry name" value="Tetracycline Repressor, domain 2"/>
    <property type="match status" value="1"/>
</dbReference>
<keyword evidence="7" id="KW-1185">Reference proteome</keyword>
<evidence type="ECO:0000313" key="7">
    <source>
        <dbReference type="Proteomes" id="UP001143474"/>
    </source>
</evidence>
<accession>A0A9W6MFX9</accession>
<evidence type="ECO:0000256" key="4">
    <source>
        <dbReference type="PROSITE-ProRule" id="PRU00335"/>
    </source>
</evidence>
<dbReference type="InterPro" id="IPR001647">
    <property type="entry name" value="HTH_TetR"/>
</dbReference>
<reference evidence="6" key="2">
    <citation type="submission" date="2023-01" db="EMBL/GenBank/DDBJ databases">
        <authorList>
            <person name="Sun Q."/>
            <person name="Evtushenko L."/>
        </authorList>
    </citation>
    <scope>NUCLEOTIDE SEQUENCE</scope>
    <source>
        <strain evidence="6">VKM Ac-2007</strain>
    </source>
</reference>
<sequence length="168" mass="18658">MRREELLDAAEDLLCDQGSQALTLAAVAERAGCSKGGLLYHFGTKEALIKGMVERLIEEFDELVANQGHNTYTKNYLAATFDAVRSGRLRRWAVVTGASGNLYLLAPLREAMARWHREGLDSEPDPTTAQIVRLACEGLWDVASHDPGLYDDARYAELKRRLLDLLPA</sequence>
<dbReference type="AlphaFoldDB" id="A0A9W6MFX9"/>
<dbReference type="RefSeq" id="WP_271221416.1">
    <property type="nucleotide sequence ID" value="NZ_BAAAVD010000038.1"/>
</dbReference>
<keyword evidence="3" id="KW-0804">Transcription</keyword>
<evidence type="ECO:0000259" key="5">
    <source>
        <dbReference type="PROSITE" id="PS50977"/>
    </source>
</evidence>
<keyword evidence="1" id="KW-0805">Transcription regulation</keyword>
<dbReference type="InterPro" id="IPR036271">
    <property type="entry name" value="Tet_transcr_reg_TetR-rel_C_sf"/>
</dbReference>
<dbReference type="PANTHER" id="PTHR30055:SF234">
    <property type="entry name" value="HTH-TYPE TRANSCRIPTIONAL REGULATOR BETI"/>
    <property type="match status" value="1"/>
</dbReference>
<evidence type="ECO:0000313" key="6">
    <source>
        <dbReference type="EMBL" id="GLK13119.1"/>
    </source>
</evidence>
<evidence type="ECO:0000256" key="2">
    <source>
        <dbReference type="ARBA" id="ARBA00023125"/>
    </source>
</evidence>
<comment type="caution">
    <text evidence="6">The sequence shown here is derived from an EMBL/GenBank/DDBJ whole genome shotgun (WGS) entry which is preliminary data.</text>
</comment>
<evidence type="ECO:0000256" key="1">
    <source>
        <dbReference type="ARBA" id="ARBA00023015"/>
    </source>
</evidence>
<dbReference type="PANTHER" id="PTHR30055">
    <property type="entry name" value="HTH-TYPE TRANSCRIPTIONAL REGULATOR RUTR"/>
    <property type="match status" value="1"/>
</dbReference>
<organism evidence="6 7">
    <name type="scientific">Streptosporangium carneum</name>
    <dbReference type="NCBI Taxonomy" id="47481"/>
    <lineage>
        <taxon>Bacteria</taxon>
        <taxon>Bacillati</taxon>
        <taxon>Actinomycetota</taxon>
        <taxon>Actinomycetes</taxon>
        <taxon>Streptosporangiales</taxon>
        <taxon>Streptosporangiaceae</taxon>
        <taxon>Streptosporangium</taxon>
    </lineage>
</organism>
<dbReference type="InterPro" id="IPR009057">
    <property type="entry name" value="Homeodomain-like_sf"/>
</dbReference>
<gene>
    <name evidence="6" type="ORF">GCM10017600_65300</name>
</gene>
<dbReference type="EMBL" id="BSEV01000020">
    <property type="protein sequence ID" value="GLK13119.1"/>
    <property type="molecule type" value="Genomic_DNA"/>
</dbReference>
<dbReference type="Pfam" id="PF17937">
    <property type="entry name" value="TetR_C_28"/>
    <property type="match status" value="1"/>
</dbReference>
<feature type="domain" description="HTH tetR-type" evidence="5">
    <location>
        <begin position="1"/>
        <end position="60"/>
    </location>
</feature>
<dbReference type="InterPro" id="IPR041479">
    <property type="entry name" value="TetR_CgmR_C"/>
</dbReference>
<dbReference type="PROSITE" id="PS50977">
    <property type="entry name" value="HTH_TETR_2"/>
    <property type="match status" value="1"/>
</dbReference>
<dbReference type="GO" id="GO:0003700">
    <property type="term" value="F:DNA-binding transcription factor activity"/>
    <property type="evidence" value="ECO:0007669"/>
    <property type="project" value="TreeGrafter"/>
</dbReference>
<name>A0A9W6MFX9_9ACTN</name>
<dbReference type="SUPFAM" id="SSF48498">
    <property type="entry name" value="Tetracyclin repressor-like, C-terminal domain"/>
    <property type="match status" value="1"/>
</dbReference>
<keyword evidence="2 4" id="KW-0238">DNA-binding</keyword>
<dbReference type="GO" id="GO:0000976">
    <property type="term" value="F:transcription cis-regulatory region binding"/>
    <property type="evidence" value="ECO:0007669"/>
    <property type="project" value="TreeGrafter"/>
</dbReference>
<dbReference type="SUPFAM" id="SSF46689">
    <property type="entry name" value="Homeodomain-like"/>
    <property type="match status" value="1"/>
</dbReference>